<dbReference type="EMBL" id="CADCWG010000063">
    <property type="protein sequence ID" value="CAA9542822.1"/>
    <property type="molecule type" value="Genomic_DNA"/>
</dbReference>
<feature type="compositionally biased region" description="Low complexity" evidence="1">
    <location>
        <begin position="62"/>
        <end position="71"/>
    </location>
</feature>
<evidence type="ECO:0000313" key="2">
    <source>
        <dbReference type="EMBL" id="CAA9542822.1"/>
    </source>
</evidence>
<feature type="non-terminal residue" evidence="2">
    <location>
        <position position="1"/>
    </location>
</feature>
<feature type="compositionally biased region" description="Low complexity" evidence="1">
    <location>
        <begin position="45"/>
        <end position="55"/>
    </location>
</feature>
<sequence length="103" mass="11329">AGVRASRCRAARGCARDRPDRGAADARRPARRRRPARDGHGQLWARHAAARPGPADRGGRGPVRARPPALHAGRDARDAAGDHRRDPLGLRRLRARQHRPARL</sequence>
<feature type="compositionally biased region" description="Basic residues" evidence="1">
    <location>
        <begin position="91"/>
        <end position="103"/>
    </location>
</feature>
<feature type="non-terminal residue" evidence="2">
    <location>
        <position position="103"/>
    </location>
</feature>
<proteinExistence type="predicted"/>
<evidence type="ECO:0000256" key="1">
    <source>
        <dbReference type="SAM" id="MobiDB-lite"/>
    </source>
</evidence>
<protein>
    <submittedName>
        <fullName evidence="2">Uncharacterized protein</fullName>
    </submittedName>
</protein>
<feature type="region of interest" description="Disordered" evidence="1">
    <location>
        <begin position="1"/>
        <end position="103"/>
    </location>
</feature>
<feature type="compositionally biased region" description="Basic residues" evidence="1">
    <location>
        <begin position="1"/>
        <end position="10"/>
    </location>
</feature>
<feature type="compositionally biased region" description="Basic and acidic residues" evidence="1">
    <location>
        <begin position="14"/>
        <end position="28"/>
    </location>
</feature>
<organism evidence="2">
    <name type="scientific">uncultured Thermomicrobiales bacterium</name>
    <dbReference type="NCBI Taxonomy" id="1645740"/>
    <lineage>
        <taxon>Bacteria</taxon>
        <taxon>Pseudomonadati</taxon>
        <taxon>Thermomicrobiota</taxon>
        <taxon>Thermomicrobia</taxon>
        <taxon>Thermomicrobiales</taxon>
        <taxon>environmental samples</taxon>
    </lineage>
</organism>
<accession>A0A6J4UA82</accession>
<reference evidence="2" key="1">
    <citation type="submission" date="2020-02" db="EMBL/GenBank/DDBJ databases">
        <authorList>
            <person name="Meier V. D."/>
        </authorList>
    </citation>
    <scope>NUCLEOTIDE SEQUENCE</scope>
    <source>
        <strain evidence="2">AVDCRST_MAG49</strain>
    </source>
</reference>
<name>A0A6J4UA82_9BACT</name>
<gene>
    <name evidence="2" type="ORF">AVDCRST_MAG49-1035</name>
</gene>
<feature type="compositionally biased region" description="Basic and acidic residues" evidence="1">
    <location>
        <begin position="72"/>
        <end position="89"/>
    </location>
</feature>
<dbReference type="AlphaFoldDB" id="A0A6J4UA82"/>